<dbReference type="Pfam" id="PF03449">
    <property type="entry name" value="GreA_GreB_N"/>
    <property type="match status" value="1"/>
</dbReference>
<dbReference type="SUPFAM" id="SSF46557">
    <property type="entry name" value="GreA transcript cleavage protein, N-terminal domain"/>
    <property type="match status" value="1"/>
</dbReference>
<keyword evidence="3" id="KW-0805">Transcription regulation</keyword>
<dbReference type="GO" id="GO:0032784">
    <property type="term" value="P:regulation of DNA-templated transcription elongation"/>
    <property type="evidence" value="ECO:0007669"/>
    <property type="project" value="InterPro"/>
</dbReference>
<dbReference type="InterPro" id="IPR018151">
    <property type="entry name" value="TF_GreA/GreB_CS"/>
</dbReference>
<dbReference type="Gene3D" id="3.10.50.30">
    <property type="entry name" value="Transcription elongation factor, GreA/GreB, C-terminal domain"/>
    <property type="match status" value="1"/>
</dbReference>
<dbReference type="InterPro" id="IPR001437">
    <property type="entry name" value="Tscrpt_elong_fac_GreA/B_C"/>
</dbReference>
<gene>
    <name evidence="11" type="ORF">UFOPK3547_00534</name>
</gene>
<evidence type="ECO:0000313" key="11">
    <source>
        <dbReference type="EMBL" id="CAB4340545.1"/>
    </source>
</evidence>
<organism evidence="11">
    <name type="scientific">freshwater metagenome</name>
    <dbReference type="NCBI Taxonomy" id="449393"/>
    <lineage>
        <taxon>unclassified sequences</taxon>
        <taxon>metagenomes</taxon>
        <taxon>ecological metagenomes</taxon>
    </lineage>
</organism>
<keyword evidence="4" id="KW-0238">DNA-binding</keyword>
<evidence type="ECO:0000256" key="8">
    <source>
        <dbReference type="SAM" id="MobiDB-lite"/>
    </source>
</evidence>
<dbReference type="GO" id="GO:0006354">
    <property type="term" value="P:DNA-templated transcription elongation"/>
    <property type="evidence" value="ECO:0007669"/>
    <property type="project" value="TreeGrafter"/>
</dbReference>
<dbReference type="InterPro" id="IPR036953">
    <property type="entry name" value="GreA/GreB_C_sf"/>
</dbReference>
<dbReference type="NCBIfam" id="TIGR01462">
    <property type="entry name" value="greA"/>
    <property type="match status" value="1"/>
</dbReference>
<dbReference type="InterPro" id="IPR023459">
    <property type="entry name" value="Tscrpt_elong_fac_GreA/B_fam"/>
</dbReference>
<evidence type="ECO:0000256" key="2">
    <source>
        <dbReference type="ARBA" id="ARBA00013729"/>
    </source>
</evidence>
<name>A0A6J5ZD61_9ZZZZ</name>
<dbReference type="FunFam" id="3.10.50.30:FF:000001">
    <property type="entry name" value="Transcription elongation factor GreA"/>
    <property type="match status" value="1"/>
</dbReference>
<protein>
    <recommendedName>
        <fullName evidence="2">Transcription elongation factor GreA</fullName>
    </recommendedName>
    <alternativeName>
        <fullName evidence="7">Transcript cleavage factor GreA</fullName>
    </alternativeName>
</protein>
<dbReference type="Pfam" id="PF01272">
    <property type="entry name" value="GreA_GreB"/>
    <property type="match status" value="1"/>
</dbReference>
<dbReference type="EMBL" id="CAESAN010000032">
    <property type="protein sequence ID" value="CAB4340545.1"/>
    <property type="molecule type" value="Genomic_DNA"/>
</dbReference>
<dbReference type="FunFam" id="1.10.287.180:FF:000001">
    <property type="entry name" value="Transcription elongation factor GreA"/>
    <property type="match status" value="1"/>
</dbReference>
<feature type="domain" description="Transcription elongation factor GreA/GreB C-terminal" evidence="9">
    <location>
        <begin position="87"/>
        <end position="155"/>
    </location>
</feature>
<keyword evidence="5" id="KW-0804">Transcription</keyword>
<dbReference type="InterPro" id="IPR022691">
    <property type="entry name" value="Tscrpt_elong_fac_GreA/B_N"/>
</dbReference>
<evidence type="ECO:0000256" key="4">
    <source>
        <dbReference type="ARBA" id="ARBA00023125"/>
    </source>
</evidence>
<evidence type="ECO:0000256" key="1">
    <source>
        <dbReference type="ARBA" id="ARBA00008213"/>
    </source>
</evidence>
<proteinExistence type="inferred from homology"/>
<evidence type="ECO:0000256" key="6">
    <source>
        <dbReference type="ARBA" id="ARBA00024916"/>
    </source>
</evidence>
<reference evidence="11" key="1">
    <citation type="submission" date="2020-05" db="EMBL/GenBank/DDBJ databases">
        <authorList>
            <person name="Chiriac C."/>
            <person name="Salcher M."/>
            <person name="Ghai R."/>
            <person name="Kavagutti S V."/>
        </authorList>
    </citation>
    <scope>NUCLEOTIDE SEQUENCE</scope>
</reference>
<dbReference type="PANTHER" id="PTHR30437:SF4">
    <property type="entry name" value="TRANSCRIPTION ELONGATION FACTOR GREA"/>
    <property type="match status" value="1"/>
</dbReference>
<dbReference type="AlphaFoldDB" id="A0A6J5ZD61"/>
<comment type="function">
    <text evidence="6">Necessary for efficient RNA polymerase transcription elongation past template-encoded arresting sites. The arresting sites in DNA have the property of trapping a certain fraction of elongating RNA polymerases that pass through, resulting in locked ternary complexes. Cleavage of the nascent transcript by cleavage factors such as GreA or GreB allows the resumption of elongation from the new 3'terminus. GreA releases sequences of 2 to 3 nucleotides.</text>
</comment>
<evidence type="ECO:0000259" key="10">
    <source>
        <dbReference type="Pfam" id="PF03449"/>
    </source>
</evidence>
<sequence length="160" mass="16824">MTGLGGDQQAITPEGLAALEAEIAELEGPKRAALSKRIQAAREEGDLKENAEYHIAKDDQSHMETKILRLRERLRSAVVVEADGDATVVAFGMPVTVTDLESGRQQSLTIVGPTEASPAEGKVSSESPVAQALLGVAPGDEVEVQTPGGARRWRVDALGG</sequence>
<dbReference type="InterPro" id="IPR028624">
    <property type="entry name" value="Tscrpt_elong_fac_GreA/B"/>
</dbReference>
<evidence type="ECO:0000256" key="3">
    <source>
        <dbReference type="ARBA" id="ARBA00023015"/>
    </source>
</evidence>
<dbReference type="InterPro" id="IPR006359">
    <property type="entry name" value="Tscrpt_elong_fac_GreA"/>
</dbReference>
<evidence type="ECO:0000256" key="7">
    <source>
        <dbReference type="ARBA" id="ARBA00030776"/>
    </source>
</evidence>
<dbReference type="PANTHER" id="PTHR30437">
    <property type="entry name" value="TRANSCRIPTION ELONGATION FACTOR GREA"/>
    <property type="match status" value="1"/>
</dbReference>
<dbReference type="PROSITE" id="PS00830">
    <property type="entry name" value="GREAB_2"/>
    <property type="match status" value="1"/>
</dbReference>
<evidence type="ECO:0000259" key="9">
    <source>
        <dbReference type="Pfam" id="PF01272"/>
    </source>
</evidence>
<dbReference type="NCBIfam" id="NF001263">
    <property type="entry name" value="PRK00226.1-4"/>
    <property type="match status" value="1"/>
</dbReference>
<dbReference type="HAMAP" id="MF_00105">
    <property type="entry name" value="GreA_GreB"/>
    <property type="match status" value="1"/>
</dbReference>
<feature type="region of interest" description="Disordered" evidence="8">
    <location>
        <begin position="138"/>
        <end position="160"/>
    </location>
</feature>
<dbReference type="PIRSF" id="PIRSF006092">
    <property type="entry name" value="GreA_GreB"/>
    <property type="match status" value="1"/>
</dbReference>
<dbReference type="GO" id="GO:0003677">
    <property type="term" value="F:DNA binding"/>
    <property type="evidence" value="ECO:0007669"/>
    <property type="project" value="UniProtKB-KW"/>
</dbReference>
<feature type="domain" description="Transcription elongation factor GreA/GreB N-terminal" evidence="10">
    <location>
        <begin position="11"/>
        <end position="79"/>
    </location>
</feature>
<evidence type="ECO:0000256" key="5">
    <source>
        <dbReference type="ARBA" id="ARBA00023163"/>
    </source>
</evidence>
<dbReference type="SUPFAM" id="SSF54534">
    <property type="entry name" value="FKBP-like"/>
    <property type="match status" value="1"/>
</dbReference>
<accession>A0A6J5ZD61</accession>
<dbReference type="PROSITE" id="PS00829">
    <property type="entry name" value="GREAB_1"/>
    <property type="match status" value="1"/>
</dbReference>
<dbReference type="InterPro" id="IPR036805">
    <property type="entry name" value="Tscrpt_elong_fac_GreA/B_N_sf"/>
</dbReference>
<dbReference type="Gene3D" id="1.10.287.180">
    <property type="entry name" value="Transcription elongation factor, GreA/GreB, N-terminal domain"/>
    <property type="match status" value="1"/>
</dbReference>
<dbReference type="GO" id="GO:0070063">
    <property type="term" value="F:RNA polymerase binding"/>
    <property type="evidence" value="ECO:0007669"/>
    <property type="project" value="InterPro"/>
</dbReference>
<comment type="similarity">
    <text evidence="1">Belongs to the GreA/GreB family.</text>
</comment>